<name>A0A517TWY0_9BACT</name>
<keyword evidence="2" id="KW-0645">Protease</keyword>
<accession>A0A517TWY0</accession>
<dbReference type="PROSITE" id="PS51787">
    <property type="entry name" value="LON_N"/>
    <property type="match status" value="1"/>
</dbReference>
<dbReference type="Proteomes" id="UP000317909">
    <property type="component" value="Chromosome"/>
</dbReference>
<dbReference type="Gene3D" id="2.30.130.40">
    <property type="entry name" value="LON domain-like"/>
    <property type="match status" value="1"/>
</dbReference>
<reference evidence="2 3" key="1">
    <citation type="submission" date="2019-02" db="EMBL/GenBank/DDBJ databases">
        <title>Deep-cultivation of Planctomycetes and their phenomic and genomic characterization uncovers novel biology.</title>
        <authorList>
            <person name="Wiegand S."/>
            <person name="Jogler M."/>
            <person name="Boedeker C."/>
            <person name="Pinto D."/>
            <person name="Vollmers J."/>
            <person name="Rivas-Marin E."/>
            <person name="Kohn T."/>
            <person name="Peeters S.H."/>
            <person name="Heuer A."/>
            <person name="Rast P."/>
            <person name="Oberbeckmann S."/>
            <person name="Bunk B."/>
            <person name="Jeske O."/>
            <person name="Meyerdierks A."/>
            <person name="Storesund J.E."/>
            <person name="Kallscheuer N."/>
            <person name="Luecker S."/>
            <person name="Lage O.M."/>
            <person name="Pohl T."/>
            <person name="Merkel B.J."/>
            <person name="Hornburger P."/>
            <person name="Mueller R.-W."/>
            <person name="Bruemmer F."/>
            <person name="Labrenz M."/>
            <person name="Spormann A.M."/>
            <person name="Op den Camp H."/>
            <person name="Overmann J."/>
            <person name="Amann R."/>
            <person name="Jetten M.S.M."/>
            <person name="Mascher T."/>
            <person name="Medema M.H."/>
            <person name="Devos D.P."/>
            <person name="Kaster A.-K."/>
            <person name="Ovreas L."/>
            <person name="Rohde M."/>
            <person name="Galperin M.Y."/>
            <person name="Jogler C."/>
        </authorList>
    </citation>
    <scope>NUCLEOTIDE SEQUENCE [LARGE SCALE GENOMIC DNA]</scope>
    <source>
        <strain evidence="2 3">I41</strain>
    </source>
</reference>
<dbReference type="EC" id="3.4.21.53" evidence="2"/>
<dbReference type="AlphaFoldDB" id="A0A517TWY0"/>
<dbReference type="SUPFAM" id="SSF88697">
    <property type="entry name" value="PUA domain-like"/>
    <property type="match status" value="1"/>
</dbReference>
<keyword evidence="3" id="KW-1185">Reference proteome</keyword>
<feature type="domain" description="Lon N-terminal" evidence="1">
    <location>
        <begin position="22"/>
        <end position="221"/>
    </location>
</feature>
<dbReference type="PANTHER" id="PTHR46732:SF8">
    <property type="entry name" value="ATP-DEPENDENT PROTEASE LA (LON) DOMAIN PROTEIN"/>
    <property type="match status" value="1"/>
</dbReference>
<dbReference type="RefSeq" id="WP_145432395.1">
    <property type="nucleotide sequence ID" value="NZ_CP036339.1"/>
</dbReference>
<dbReference type="KEGG" id="llh:I41_20570"/>
<dbReference type="Pfam" id="PF02190">
    <property type="entry name" value="LON_substr_bdg"/>
    <property type="match status" value="1"/>
</dbReference>
<evidence type="ECO:0000313" key="2">
    <source>
        <dbReference type="EMBL" id="QDT72872.1"/>
    </source>
</evidence>
<dbReference type="InterPro" id="IPR015947">
    <property type="entry name" value="PUA-like_sf"/>
</dbReference>
<dbReference type="SMART" id="SM00464">
    <property type="entry name" value="LON"/>
    <property type="match status" value="1"/>
</dbReference>
<dbReference type="InterPro" id="IPR003111">
    <property type="entry name" value="Lon_prtase_N"/>
</dbReference>
<sequence>MAMLPWNAEDLTFDETRFKGRTRLFPLPDLVMFPHVMQPLHIFEPRYREMLNDALDSDGLIAMSVLAPGWEAVYEGRPKLLPPLCIGKIVTHQRLGDGRYNIMLLGMRRARLLHEVESGRSFRSAEVELLEEVYPTEGEADRAEMQSVLCRAFQKSLPIPDGAKPTGPVQELLASELPLGVLTDLAGFALPLDGELKCRLLAECNVDRRARMLLDALGRPWKGIPLTPAAVGYPPRFSSN</sequence>
<dbReference type="GO" id="GO:0006508">
    <property type="term" value="P:proteolysis"/>
    <property type="evidence" value="ECO:0007669"/>
    <property type="project" value="UniProtKB-KW"/>
</dbReference>
<dbReference type="GO" id="GO:0004252">
    <property type="term" value="F:serine-type endopeptidase activity"/>
    <property type="evidence" value="ECO:0007669"/>
    <property type="project" value="UniProtKB-EC"/>
</dbReference>
<evidence type="ECO:0000313" key="3">
    <source>
        <dbReference type="Proteomes" id="UP000317909"/>
    </source>
</evidence>
<protein>
    <submittedName>
        <fullName evidence="2">Lon protease</fullName>
        <ecNumber evidence="2">3.4.21.53</ecNumber>
    </submittedName>
</protein>
<dbReference type="InterPro" id="IPR046336">
    <property type="entry name" value="Lon_prtase_N_sf"/>
</dbReference>
<proteinExistence type="predicted"/>
<dbReference type="PANTHER" id="PTHR46732">
    <property type="entry name" value="ATP-DEPENDENT PROTEASE LA (LON) DOMAIN PROTEIN"/>
    <property type="match status" value="1"/>
</dbReference>
<gene>
    <name evidence="2" type="primary">lon</name>
    <name evidence="2" type="ORF">I41_20570</name>
</gene>
<dbReference type="OrthoDB" id="9806457at2"/>
<dbReference type="EMBL" id="CP036339">
    <property type="protein sequence ID" value="QDT72872.1"/>
    <property type="molecule type" value="Genomic_DNA"/>
</dbReference>
<evidence type="ECO:0000259" key="1">
    <source>
        <dbReference type="PROSITE" id="PS51787"/>
    </source>
</evidence>
<keyword evidence="2" id="KW-0378">Hydrolase</keyword>
<organism evidence="2 3">
    <name type="scientific">Lacipirellula limnantheis</name>
    <dbReference type="NCBI Taxonomy" id="2528024"/>
    <lineage>
        <taxon>Bacteria</taxon>
        <taxon>Pseudomonadati</taxon>
        <taxon>Planctomycetota</taxon>
        <taxon>Planctomycetia</taxon>
        <taxon>Pirellulales</taxon>
        <taxon>Lacipirellulaceae</taxon>
        <taxon>Lacipirellula</taxon>
    </lineage>
</organism>